<feature type="domain" description="DH" evidence="2">
    <location>
        <begin position="1"/>
        <end position="175"/>
    </location>
</feature>
<dbReference type="PROSITE" id="PS50003">
    <property type="entry name" value="PH_DOMAIN"/>
    <property type="match status" value="1"/>
</dbReference>
<dbReference type="Gene3D" id="2.30.29.30">
    <property type="entry name" value="Pleckstrin-homology domain (PH domain)/Phosphotyrosine-binding domain (PTB)"/>
    <property type="match status" value="1"/>
</dbReference>
<dbReference type="OrthoDB" id="5585231at2759"/>
<evidence type="ECO:0000259" key="2">
    <source>
        <dbReference type="PROSITE" id="PS50010"/>
    </source>
</evidence>
<dbReference type="Pfam" id="PF00621">
    <property type="entry name" value="RhoGEF"/>
    <property type="match status" value="1"/>
</dbReference>
<dbReference type="InterPro" id="IPR011993">
    <property type="entry name" value="PH-like_dom_sf"/>
</dbReference>
<evidence type="ECO:0000259" key="1">
    <source>
        <dbReference type="PROSITE" id="PS50003"/>
    </source>
</evidence>
<dbReference type="CDD" id="cd13245">
    <property type="entry name" value="PH_PLEKHG7"/>
    <property type="match status" value="1"/>
</dbReference>
<dbReference type="InterPro" id="IPR001849">
    <property type="entry name" value="PH_domain"/>
</dbReference>
<reference evidence="3" key="1">
    <citation type="submission" date="2019-09" db="EMBL/GenBank/DDBJ databases">
        <title>Bird 10,000 Genomes (B10K) Project - Family phase.</title>
        <authorList>
            <person name="Zhang G."/>
        </authorList>
    </citation>
    <scope>NUCLEOTIDE SEQUENCE</scope>
    <source>
        <strain evidence="3">B10K-DU-001-08</strain>
        <tissue evidence="3">Muscle</tissue>
    </source>
</reference>
<dbReference type="SMART" id="SM00233">
    <property type="entry name" value="PH"/>
    <property type="match status" value="1"/>
</dbReference>
<dbReference type="PROSITE" id="PS50010">
    <property type="entry name" value="DH_2"/>
    <property type="match status" value="1"/>
</dbReference>
<dbReference type="Proteomes" id="UP000613066">
    <property type="component" value="Unassembled WGS sequence"/>
</dbReference>
<gene>
    <name evidence="3" type="primary">Plekhg7</name>
    <name evidence="3" type="ORF">PENPIL_R05284</name>
</gene>
<comment type="caution">
    <text evidence="3">The sequence shown here is derived from an EMBL/GenBank/DDBJ whole genome shotgun (WGS) entry which is preliminary data.</text>
</comment>
<accession>A0A851PD06</accession>
<name>A0A851PD06_9GALL</name>
<dbReference type="PANTHER" id="PTHR13217">
    <property type="entry name" value="PLECKSTRIN HOMOLOGY DOMAIN-CONTAINING FAMILY G MEMBER 7"/>
    <property type="match status" value="1"/>
</dbReference>
<dbReference type="SUPFAM" id="SSF48065">
    <property type="entry name" value="DBL homology domain (DH-domain)"/>
    <property type="match status" value="1"/>
</dbReference>
<dbReference type="AlphaFoldDB" id="A0A851PD06"/>
<keyword evidence="4" id="KW-1185">Reference proteome</keyword>
<dbReference type="SMART" id="SM00325">
    <property type="entry name" value="RhoGEF"/>
    <property type="match status" value="1"/>
</dbReference>
<dbReference type="InterPro" id="IPR000219">
    <property type="entry name" value="DH_dom"/>
</dbReference>
<dbReference type="InterPro" id="IPR040181">
    <property type="entry name" value="PKHG5/7"/>
</dbReference>
<protein>
    <submittedName>
        <fullName evidence="3">PKHG7 protein</fullName>
    </submittedName>
</protein>
<dbReference type="PANTHER" id="PTHR13217:SF6">
    <property type="entry name" value="PLECKSTRIN HOMOLOGY DOMAIN-CONTAINING FAMILY G MEMBER 7"/>
    <property type="match status" value="1"/>
</dbReference>
<dbReference type="EMBL" id="WBMW01005750">
    <property type="protein sequence ID" value="NXC49967.1"/>
    <property type="molecule type" value="Genomic_DNA"/>
</dbReference>
<dbReference type="GO" id="GO:0007266">
    <property type="term" value="P:Rho protein signal transduction"/>
    <property type="evidence" value="ECO:0007669"/>
    <property type="project" value="TreeGrafter"/>
</dbReference>
<evidence type="ECO:0000313" key="4">
    <source>
        <dbReference type="Proteomes" id="UP000613066"/>
    </source>
</evidence>
<dbReference type="GO" id="GO:0005085">
    <property type="term" value="F:guanyl-nucleotide exchange factor activity"/>
    <property type="evidence" value="ECO:0007669"/>
    <property type="project" value="InterPro"/>
</dbReference>
<feature type="non-terminal residue" evidence="3">
    <location>
        <position position="1"/>
    </location>
</feature>
<feature type="domain" description="PH" evidence="1">
    <location>
        <begin position="222"/>
        <end position="357"/>
    </location>
</feature>
<organism evidence="3 4">
    <name type="scientific">Penelope pileata</name>
    <dbReference type="NCBI Taxonomy" id="1118817"/>
    <lineage>
        <taxon>Eukaryota</taxon>
        <taxon>Metazoa</taxon>
        <taxon>Chordata</taxon>
        <taxon>Craniata</taxon>
        <taxon>Vertebrata</taxon>
        <taxon>Euteleostomi</taxon>
        <taxon>Archelosauria</taxon>
        <taxon>Archosauria</taxon>
        <taxon>Dinosauria</taxon>
        <taxon>Saurischia</taxon>
        <taxon>Theropoda</taxon>
        <taxon>Coelurosauria</taxon>
        <taxon>Aves</taxon>
        <taxon>Neognathae</taxon>
        <taxon>Galloanserae</taxon>
        <taxon>Galliformes</taxon>
        <taxon>Cracidae</taxon>
        <taxon>Penelope</taxon>
    </lineage>
</organism>
<evidence type="ECO:0000313" key="3">
    <source>
        <dbReference type="EMBL" id="NXC49967.1"/>
    </source>
</evidence>
<feature type="non-terminal residue" evidence="3">
    <location>
        <position position="380"/>
    </location>
</feature>
<proteinExistence type="predicted"/>
<dbReference type="Gene3D" id="1.20.900.10">
    <property type="entry name" value="Dbl homology (DH) domain"/>
    <property type="match status" value="1"/>
</dbReference>
<dbReference type="SUPFAM" id="SSF50729">
    <property type="entry name" value="PH domain-like"/>
    <property type="match status" value="1"/>
</dbReference>
<dbReference type="InterPro" id="IPR035899">
    <property type="entry name" value="DBL_dom_sf"/>
</dbReference>
<sequence>KVFMNTLKYLQGNEFLLDVDSRRLFANLEELNKISLSFLENFFETVKEHVSKSGSPMNFISTLRKLFQGDLCQTHQIYCLNYTSAVFYLENLRQREDFGIYLKQWCEQNEQCRRLHLPELLVAPLHRLTRYPLLLNNIWKRCTDETEKGFIWSVKEKVEKSIRDLEGKVKWLDNFQKFRQLHEIIIWPQVWDRDKRFFVPECLKQSLRESSSENILSSASRQLLHEGRLTLAESTRLLDVYVFLFDDFLLITKIKRNKKKYGGSDTGFILVCPSLAPELQSFVREGGFCQVLDQPIPLDRLILKNVEPIHITVSSLRNAFLIQHENRYRQCIAVFLLQAQTESAKKTWMSQIETAISNYTKQHETKRSTLPCFPAESSEI</sequence>